<dbReference type="Pfam" id="PF07578">
    <property type="entry name" value="LAB_N"/>
    <property type="match status" value="1"/>
</dbReference>
<dbReference type="RefSeq" id="WP_005883755.1">
    <property type="nucleotide sequence ID" value="NZ_CABMMQ010000001.1"/>
</dbReference>
<dbReference type="InterPro" id="IPR014546">
    <property type="entry name" value="UCP028440_lipidA_biosyn"/>
</dbReference>
<protein>
    <recommendedName>
        <fullName evidence="2">Lipid A biosynthesis N-terminal domain-containing protein</fullName>
    </recommendedName>
</protein>
<sequence>MIKSFDWNIFVIIGFLGQIMFSMRFILQWIASEKAGQSIIPFSFWIFSLGGSLLLFLYAVYKKDPVFILGQAPNLFIYSRNIWLIKKNKKKRE</sequence>
<keyword evidence="1" id="KW-0812">Transmembrane</keyword>
<dbReference type="Gene3D" id="1.20.1280.290">
    <property type="match status" value="1"/>
</dbReference>
<gene>
    <name evidence="3" type="ORF">DW663_03425</name>
</gene>
<dbReference type="GO" id="GO:0009245">
    <property type="term" value="P:lipid A biosynthetic process"/>
    <property type="evidence" value="ECO:0007669"/>
    <property type="project" value="InterPro"/>
</dbReference>
<dbReference type="GeneID" id="62762899"/>
<keyword evidence="1" id="KW-1133">Transmembrane helix</keyword>
<organism evidence="3 4">
    <name type="scientific">Fusobacterium mortiferum</name>
    <dbReference type="NCBI Taxonomy" id="850"/>
    <lineage>
        <taxon>Bacteria</taxon>
        <taxon>Fusobacteriati</taxon>
        <taxon>Fusobacteriota</taxon>
        <taxon>Fusobacteriia</taxon>
        <taxon>Fusobacteriales</taxon>
        <taxon>Fusobacteriaceae</taxon>
        <taxon>Fusobacterium</taxon>
    </lineage>
</organism>
<keyword evidence="1" id="KW-0472">Membrane</keyword>
<evidence type="ECO:0000313" key="3">
    <source>
        <dbReference type="EMBL" id="RHF73850.1"/>
    </source>
</evidence>
<evidence type="ECO:0000313" key="4">
    <source>
        <dbReference type="Proteomes" id="UP000284676"/>
    </source>
</evidence>
<dbReference type="PIRSF" id="PIRSF028440">
    <property type="entry name" value="UCP_LAB_N"/>
    <property type="match status" value="1"/>
</dbReference>
<dbReference type="Proteomes" id="UP000284676">
    <property type="component" value="Unassembled WGS sequence"/>
</dbReference>
<dbReference type="SMART" id="SM01259">
    <property type="entry name" value="LAB_N"/>
    <property type="match status" value="1"/>
</dbReference>
<proteinExistence type="predicted"/>
<dbReference type="GO" id="GO:0016020">
    <property type="term" value="C:membrane"/>
    <property type="evidence" value="ECO:0007669"/>
    <property type="project" value="GOC"/>
</dbReference>
<feature type="domain" description="Lipid A biosynthesis N-terminal" evidence="2">
    <location>
        <begin position="13"/>
        <end position="84"/>
    </location>
</feature>
<dbReference type="AlphaFoldDB" id="A0A414PZ76"/>
<feature type="transmembrane region" description="Helical" evidence="1">
    <location>
        <begin position="6"/>
        <end position="27"/>
    </location>
</feature>
<evidence type="ECO:0000259" key="2">
    <source>
        <dbReference type="SMART" id="SM01259"/>
    </source>
</evidence>
<comment type="caution">
    <text evidence="3">The sequence shown here is derived from an EMBL/GenBank/DDBJ whole genome shotgun (WGS) entry which is preliminary data.</text>
</comment>
<dbReference type="EMBL" id="QRHL01000003">
    <property type="protein sequence ID" value="RHF73850.1"/>
    <property type="molecule type" value="Genomic_DNA"/>
</dbReference>
<name>A0A414PZ76_FUSMR</name>
<evidence type="ECO:0000256" key="1">
    <source>
        <dbReference type="SAM" id="Phobius"/>
    </source>
</evidence>
<dbReference type="GO" id="GO:0008915">
    <property type="term" value="F:lipid-A-disaccharide synthase activity"/>
    <property type="evidence" value="ECO:0007669"/>
    <property type="project" value="InterPro"/>
</dbReference>
<reference evidence="3 4" key="1">
    <citation type="submission" date="2018-08" db="EMBL/GenBank/DDBJ databases">
        <title>A genome reference for cultivated species of the human gut microbiota.</title>
        <authorList>
            <person name="Zou Y."/>
            <person name="Xue W."/>
            <person name="Luo G."/>
        </authorList>
    </citation>
    <scope>NUCLEOTIDE SEQUENCE [LARGE SCALE GENOMIC DNA]</scope>
    <source>
        <strain evidence="3 4">AM25-1</strain>
    </source>
</reference>
<accession>A0A414PZ76</accession>
<feature type="transmembrane region" description="Helical" evidence="1">
    <location>
        <begin position="39"/>
        <end position="60"/>
    </location>
</feature>
<dbReference type="InterPro" id="IPR011499">
    <property type="entry name" value="Lipid_A_biosynth_N"/>
</dbReference>